<dbReference type="EMBL" id="CP092864">
    <property type="protein sequence ID" value="UYV63865.1"/>
    <property type="molecule type" value="Genomic_DNA"/>
</dbReference>
<evidence type="ECO:0000313" key="1">
    <source>
        <dbReference type="EMBL" id="UYV63865.1"/>
    </source>
</evidence>
<keyword evidence="2" id="KW-1185">Reference proteome</keyword>
<reference evidence="1 2" key="1">
    <citation type="submission" date="2022-01" db="EMBL/GenBank/DDBJ databases">
        <title>A chromosomal length assembly of Cordylochernes scorpioides.</title>
        <authorList>
            <person name="Zeh D."/>
            <person name="Zeh J."/>
        </authorList>
    </citation>
    <scope>NUCLEOTIDE SEQUENCE [LARGE SCALE GENOMIC DNA]</scope>
    <source>
        <strain evidence="1">IN4F17</strain>
        <tissue evidence="1">Whole Body</tissue>
    </source>
</reference>
<dbReference type="Proteomes" id="UP001235939">
    <property type="component" value="Chromosome 02"/>
</dbReference>
<name>A0ABY6K5K2_9ARAC</name>
<accession>A0ABY6K5K2</accession>
<protein>
    <submittedName>
        <fullName evidence="1">Uncharacterized protein</fullName>
    </submittedName>
</protein>
<gene>
    <name evidence="1" type="ORF">LAZ67_2005852</name>
</gene>
<evidence type="ECO:0000313" key="2">
    <source>
        <dbReference type="Proteomes" id="UP001235939"/>
    </source>
</evidence>
<organism evidence="1 2">
    <name type="scientific">Cordylochernes scorpioides</name>
    <dbReference type="NCBI Taxonomy" id="51811"/>
    <lineage>
        <taxon>Eukaryota</taxon>
        <taxon>Metazoa</taxon>
        <taxon>Ecdysozoa</taxon>
        <taxon>Arthropoda</taxon>
        <taxon>Chelicerata</taxon>
        <taxon>Arachnida</taxon>
        <taxon>Pseudoscorpiones</taxon>
        <taxon>Cheliferoidea</taxon>
        <taxon>Chernetidae</taxon>
        <taxon>Cordylochernes</taxon>
    </lineage>
</organism>
<proteinExistence type="predicted"/>
<sequence length="136" mass="15663">MGDTSVELKKSKDNSIFRKSYGDDFFFFCLRRKIEKRRTYLANKNFIFHFTNIPSHLPGVIAIILHELLIAETVAYFGGVLDNSHMKLDKFCDVHVVQAMVIMVGRSIPCTNIQAPACFEHPNFFKVKLPENPINR</sequence>